<sequence length="192" mass="21449">MQEICGLAWSPDKQYLASGANDNCVAVWPANIISERTSGIQPRITLTEHQAAVKALAWCPWKPNLLSTGGGTNDHTLRFWNANTGNCVKSVDVVAQVSGIIWNSTYREILTSHGGPKNQLVIWRYPDISRVADLMEHQGRILCVSASPNNEMVASCAADETLRIWHCFEVDHSKKRAQEKTQRASEYTRTIR</sequence>
<comment type="similarity">
    <text evidence="1">Belongs to the WD repeat CDC20/Fizzy family.</text>
</comment>
<dbReference type="SUPFAM" id="SSF50978">
    <property type="entry name" value="WD40 repeat-like"/>
    <property type="match status" value="1"/>
</dbReference>
<evidence type="ECO:0000256" key="4">
    <source>
        <dbReference type="ARBA" id="ARBA00022737"/>
    </source>
</evidence>
<dbReference type="SMART" id="SM00320">
    <property type="entry name" value="WD40"/>
    <property type="match status" value="3"/>
</dbReference>
<gene>
    <name evidence="9" type="ORF">ECPE_LOCUS14625</name>
</gene>
<dbReference type="EMBL" id="UZAN01058058">
    <property type="protein sequence ID" value="VDP91897.1"/>
    <property type="molecule type" value="Genomic_DNA"/>
</dbReference>
<name>A0A3P8GS47_9TREM</name>
<dbReference type="InterPro" id="IPR033010">
    <property type="entry name" value="Cdc20/Fizzy"/>
</dbReference>
<dbReference type="OrthoDB" id="10263272at2759"/>
<evidence type="ECO:0000256" key="1">
    <source>
        <dbReference type="ARBA" id="ARBA00006445"/>
    </source>
</evidence>
<dbReference type="PANTHER" id="PTHR19918">
    <property type="entry name" value="CELL DIVISION CYCLE 20 CDC20 FIZZY -RELATED"/>
    <property type="match status" value="1"/>
</dbReference>
<dbReference type="GO" id="GO:1905786">
    <property type="term" value="P:positive regulation of anaphase-promoting complex-dependent catabolic process"/>
    <property type="evidence" value="ECO:0007669"/>
    <property type="project" value="TreeGrafter"/>
</dbReference>
<keyword evidence="10" id="KW-1185">Reference proteome</keyword>
<dbReference type="Gene3D" id="2.130.10.10">
    <property type="entry name" value="YVTN repeat-like/Quinoprotein amine dehydrogenase"/>
    <property type="match status" value="1"/>
</dbReference>
<dbReference type="InterPro" id="IPR015943">
    <property type="entry name" value="WD40/YVTN_repeat-like_dom_sf"/>
</dbReference>
<organism evidence="9 10">
    <name type="scientific">Echinostoma caproni</name>
    <dbReference type="NCBI Taxonomy" id="27848"/>
    <lineage>
        <taxon>Eukaryota</taxon>
        <taxon>Metazoa</taxon>
        <taxon>Spiralia</taxon>
        <taxon>Lophotrochozoa</taxon>
        <taxon>Platyhelminthes</taxon>
        <taxon>Trematoda</taxon>
        <taxon>Digenea</taxon>
        <taxon>Plagiorchiida</taxon>
        <taxon>Echinostomata</taxon>
        <taxon>Echinostomatoidea</taxon>
        <taxon>Echinostomatidae</taxon>
        <taxon>Echinostoma</taxon>
    </lineage>
</organism>
<keyword evidence="3" id="KW-0132">Cell division</keyword>
<feature type="repeat" description="WD" evidence="7">
    <location>
        <begin position="134"/>
        <end position="165"/>
    </location>
</feature>
<dbReference type="PROSITE" id="PS50082">
    <property type="entry name" value="WD_REPEATS_2"/>
    <property type="match status" value="2"/>
</dbReference>
<dbReference type="AlphaFoldDB" id="A0A3P8GS47"/>
<dbReference type="Proteomes" id="UP000272942">
    <property type="component" value="Unassembled WGS sequence"/>
</dbReference>
<dbReference type="GO" id="GO:0010997">
    <property type="term" value="F:anaphase-promoting complex binding"/>
    <property type="evidence" value="ECO:0007669"/>
    <property type="project" value="InterPro"/>
</dbReference>
<feature type="domain" description="CDC20/Fizzy WD40" evidence="8">
    <location>
        <begin position="2"/>
        <end position="165"/>
    </location>
</feature>
<dbReference type="InterPro" id="IPR056150">
    <property type="entry name" value="WD40_CDC20-Fz"/>
</dbReference>
<proteinExistence type="inferred from homology"/>
<reference evidence="9 10" key="1">
    <citation type="submission" date="2018-11" db="EMBL/GenBank/DDBJ databases">
        <authorList>
            <consortium name="Pathogen Informatics"/>
        </authorList>
    </citation>
    <scope>NUCLEOTIDE SEQUENCE [LARGE SCALE GENOMIC DNA]</scope>
    <source>
        <strain evidence="9 10">Egypt</strain>
    </source>
</reference>
<evidence type="ECO:0000256" key="5">
    <source>
        <dbReference type="ARBA" id="ARBA00022776"/>
    </source>
</evidence>
<evidence type="ECO:0000313" key="9">
    <source>
        <dbReference type="EMBL" id="VDP91897.1"/>
    </source>
</evidence>
<dbReference type="Pfam" id="PF24807">
    <property type="entry name" value="WD40_CDC20-Fz"/>
    <property type="match status" value="1"/>
</dbReference>
<dbReference type="GO" id="GO:1990757">
    <property type="term" value="F:ubiquitin ligase activator activity"/>
    <property type="evidence" value="ECO:0007669"/>
    <property type="project" value="TreeGrafter"/>
</dbReference>
<evidence type="ECO:0000313" key="10">
    <source>
        <dbReference type="Proteomes" id="UP000272942"/>
    </source>
</evidence>
<keyword evidence="5" id="KW-0498">Mitosis</keyword>
<evidence type="ECO:0000256" key="2">
    <source>
        <dbReference type="ARBA" id="ARBA00022574"/>
    </source>
</evidence>
<evidence type="ECO:0000256" key="3">
    <source>
        <dbReference type="ARBA" id="ARBA00022618"/>
    </source>
</evidence>
<dbReference type="PROSITE" id="PS50294">
    <property type="entry name" value="WD_REPEATS_REGION"/>
    <property type="match status" value="2"/>
</dbReference>
<keyword evidence="2 7" id="KW-0853">WD repeat</keyword>
<keyword evidence="4" id="KW-0677">Repeat</keyword>
<evidence type="ECO:0000256" key="7">
    <source>
        <dbReference type="PROSITE-ProRule" id="PRU00221"/>
    </source>
</evidence>
<protein>
    <recommendedName>
        <fullName evidence="8">CDC20/Fizzy WD40 domain-containing protein</fullName>
    </recommendedName>
</protein>
<keyword evidence="6" id="KW-0131">Cell cycle</keyword>
<dbReference type="PANTHER" id="PTHR19918:SF8">
    <property type="entry name" value="FI02843P"/>
    <property type="match status" value="1"/>
</dbReference>
<evidence type="ECO:0000256" key="6">
    <source>
        <dbReference type="ARBA" id="ARBA00023306"/>
    </source>
</evidence>
<dbReference type="InterPro" id="IPR001680">
    <property type="entry name" value="WD40_rpt"/>
</dbReference>
<dbReference type="GO" id="GO:0005680">
    <property type="term" value="C:anaphase-promoting complex"/>
    <property type="evidence" value="ECO:0007669"/>
    <property type="project" value="TreeGrafter"/>
</dbReference>
<accession>A0A3P8GS47</accession>
<dbReference type="GO" id="GO:0051301">
    <property type="term" value="P:cell division"/>
    <property type="evidence" value="ECO:0007669"/>
    <property type="project" value="UniProtKB-KW"/>
</dbReference>
<dbReference type="InterPro" id="IPR036322">
    <property type="entry name" value="WD40_repeat_dom_sf"/>
</dbReference>
<feature type="repeat" description="WD" evidence="7">
    <location>
        <begin position="1"/>
        <end position="28"/>
    </location>
</feature>
<dbReference type="GO" id="GO:0031145">
    <property type="term" value="P:anaphase-promoting complex-dependent catabolic process"/>
    <property type="evidence" value="ECO:0007669"/>
    <property type="project" value="TreeGrafter"/>
</dbReference>
<evidence type="ECO:0000259" key="8">
    <source>
        <dbReference type="Pfam" id="PF24807"/>
    </source>
</evidence>